<dbReference type="AlphaFoldDB" id="A0A016V0W0"/>
<sequence length="75" mass="8402">MLLALHSASLRTVHYLEPIRPGDHRTPWRGDQRLAHAALPRMVTISHPTVLGGCRACDHRLTCGVEMCRHMISPP</sequence>
<dbReference type="EMBL" id="JARK01001355">
    <property type="protein sequence ID" value="EYC21319.1"/>
    <property type="molecule type" value="Genomic_DNA"/>
</dbReference>
<dbReference type="Proteomes" id="UP000024635">
    <property type="component" value="Unassembled WGS sequence"/>
</dbReference>
<name>A0A016V0W0_9BILA</name>
<evidence type="ECO:0000313" key="2">
    <source>
        <dbReference type="Proteomes" id="UP000024635"/>
    </source>
</evidence>
<keyword evidence="2" id="KW-1185">Reference proteome</keyword>
<proteinExistence type="predicted"/>
<organism evidence="1 2">
    <name type="scientific">Ancylostoma ceylanicum</name>
    <dbReference type="NCBI Taxonomy" id="53326"/>
    <lineage>
        <taxon>Eukaryota</taxon>
        <taxon>Metazoa</taxon>
        <taxon>Ecdysozoa</taxon>
        <taxon>Nematoda</taxon>
        <taxon>Chromadorea</taxon>
        <taxon>Rhabditida</taxon>
        <taxon>Rhabditina</taxon>
        <taxon>Rhabditomorpha</taxon>
        <taxon>Strongyloidea</taxon>
        <taxon>Ancylostomatidae</taxon>
        <taxon>Ancylostomatinae</taxon>
        <taxon>Ancylostoma</taxon>
    </lineage>
</organism>
<gene>
    <name evidence="1" type="primary">Acey_s0019.g3750</name>
    <name evidence="1" type="ORF">Y032_0019g3750</name>
</gene>
<evidence type="ECO:0000313" key="1">
    <source>
        <dbReference type="EMBL" id="EYC21319.1"/>
    </source>
</evidence>
<accession>A0A016V0W0</accession>
<reference evidence="2" key="1">
    <citation type="journal article" date="2015" name="Nat. Genet.">
        <title>The genome and transcriptome of the zoonotic hookworm Ancylostoma ceylanicum identify infection-specific gene families.</title>
        <authorList>
            <person name="Schwarz E.M."/>
            <person name="Hu Y."/>
            <person name="Antoshechkin I."/>
            <person name="Miller M.M."/>
            <person name="Sternberg P.W."/>
            <person name="Aroian R.V."/>
        </authorList>
    </citation>
    <scope>NUCLEOTIDE SEQUENCE</scope>
    <source>
        <strain evidence="2">HY135</strain>
    </source>
</reference>
<protein>
    <submittedName>
        <fullName evidence="1">Uncharacterized protein</fullName>
    </submittedName>
</protein>
<comment type="caution">
    <text evidence="1">The sequence shown here is derived from an EMBL/GenBank/DDBJ whole genome shotgun (WGS) entry which is preliminary data.</text>
</comment>